<evidence type="ECO:0000313" key="2">
    <source>
        <dbReference type="EMBL" id="CUG90202.1"/>
    </source>
</evidence>
<keyword evidence="3" id="KW-1185">Reference proteome</keyword>
<dbReference type="EMBL" id="CYKH01001803">
    <property type="protein sequence ID" value="CUG90202.1"/>
    <property type="molecule type" value="Genomic_DNA"/>
</dbReference>
<organism evidence="2 3">
    <name type="scientific">Bodo saltans</name>
    <name type="common">Flagellated protozoan</name>
    <dbReference type="NCBI Taxonomy" id="75058"/>
    <lineage>
        <taxon>Eukaryota</taxon>
        <taxon>Discoba</taxon>
        <taxon>Euglenozoa</taxon>
        <taxon>Kinetoplastea</taxon>
        <taxon>Metakinetoplastina</taxon>
        <taxon>Eubodonida</taxon>
        <taxon>Bodonidae</taxon>
        <taxon>Bodo</taxon>
    </lineage>
</organism>
<dbReference type="AlphaFoldDB" id="A0A0S4JLB9"/>
<proteinExistence type="predicted"/>
<gene>
    <name evidence="2" type="ORF">BSAL_25505</name>
</gene>
<dbReference type="Proteomes" id="UP000051952">
    <property type="component" value="Unassembled WGS sequence"/>
</dbReference>
<protein>
    <submittedName>
        <fullName evidence="2">Uncharacterized protein</fullName>
    </submittedName>
</protein>
<name>A0A0S4JLB9_BODSA</name>
<evidence type="ECO:0000313" key="3">
    <source>
        <dbReference type="Proteomes" id="UP000051952"/>
    </source>
</evidence>
<feature type="non-terminal residue" evidence="2">
    <location>
        <position position="1"/>
    </location>
</feature>
<reference evidence="3" key="1">
    <citation type="submission" date="2015-09" db="EMBL/GenBank/DDBJ databases">
        <authorList>
            <consortium name="Pathogen Informatics"/>
        </authorList>
    </citation>
    <scope>NUCLEOTIDE SEQUENCE [LARGE SCALE GENOMIC DNA]</scope>
    <source>
        <strain evidence="3">Lake Konstanz</strain>
    </source>
</reference>
<dbReference type="VEuPathDB" id="TriTrypDB:BSAL_25505"/>
<accession>A0A0S4JLB9</accession>
<evidence type="ECO:0000256" key="1">
    <source>
        <dbReference type="SAM" id="MobiDB-lite"/>
    </source>
</evidence>
<feature type="region of interest" description="Disordered" evidence="1">
    <location>
        <begin position="1"/>
        <end position="20"/>
    </location>
</feature>
<sequence>QRRHFECGGGGVKDNNNNNSPRSSVPPLFYIVYLFDAVTARPRTDALAPCLPAIPVSEFPLPSVHYFYEGLQRALAQGMTLIHDPPIPSFRALGIRIPLHVHNANAWDRHESPTTYKWLERMATQCSVTATSDSSILAKPPTPAAIGLEENSPPEWIVGEHPTSDITHLYRVETQLRHTESSVNRMRVAPPGRKEIVANDSYVFQPSDYRLTRLETPFVWLRNTTTAAKRGVLVEQHQEEAENSHRPGVFFSKLRLLDAGKIMLSSKNVIHTPDMLHEDCDGIFWLAGAAMYKQDSQSQLRHLSRRIASIAIGLMQQRTKLPGYHSKFSFHPGSDCGAMGTLMAVNAMLIDMVVDEKRDGGQ</sequence>